<keyword evidence="3" id="KW-0732">Signal</keyword>
<evidence type="ECO:0000313" key="4">
    <source>
        <dbReference type="EnsemblMetazoa" id="PPA08448.1"/>
    </source>
</evidence>
<reference evidence="4" key="2">
    <citation type="submission" date="2022-06" db="UniProtKB">
        <authorList>
            <consortium name="EnsemblMetazoa"/>
        </authorList>
    </citation>
    <scope>IDENTIFICATION</scope>
    <source>
        <strain evidence="4">PS312</strain>
    </source>
</reference>
<feature type="transmembrane region" description="Helical" evidence="2">
    <location>
        <begin position="226"/>
        <end position="249"/>
    </location>
</feature>
<dbReference type="PANTHER" id="PTHR11506:SF42">
    <property type="entry name" value="LYSOSOME-ASSOCIATED MEMBRANE GLYCOPROTEIN 5"/>
    <property type="match status" value="1"/>
</dbReference>
<feature type="chain" id="PRO_5043680240" evidence="3">
    <location>
        <begin position="16"/>
        <end position="299"/>
    </location>
</feature>
<feature type="signal peptide" evidence="3">
    <location>
        <begin position="1"/>
        <end position="15"/>
    </location>
</feature>
<evidence type="ECO:0000256" key="2">
    <source>
        <dbReference type="SAM" id="Phobius"/>
    </source>
</evidence>
<dbReference type="PANTHER" id="PTHR11506">
    <property type="entry name" value="LYSOSOME-ASSOCIATED MEMBRANE GLYCOPROTEIN"/>
    <property type="match status" value="1"/>
</dbReference>
<dbReference type="AlphaFoldDB" id="A0A2A6B4V4"/>
<accession>A0A2A6B4V4</accession>
<dbReference type="InterPro" id="IPR002000">
    <property type="entry name" value="Lysosome-assoc_membr_glycop"/>
</dbReference>
<keyword evidence="5" id="KW-1185">Reference proteome</keyword>
<feature type="compositionally biased region" description="Basic and acidic residues" evidence="1">
    <location>
        <begin position="286"/>
        <end position="299"/>
    </location>
</feature>
<keyword evidence="2" id="KW-0812">Transmembrane</keyword>
<protein>
    <submittedName>
        <fullName evidence="4">Uncharacterized protein</fullName>
    </submittedName>
</protein>
<dbReference type="Proteomes" id="UP000005239">
    <property type="component" value="Unassembled WGS sequence"/>
</dbReference>
<feature type="region of interest" description="Disordered" evidence="1">
    <location>
        <begin position="266"/>
        <end position="299"/>
    </location>
</feature>
<dbReference type="GO" id="GO:0072594">
    <property type="term" value="P:establishment of protein localization to organelle"/>
    <property type="evidence" value="ECO:0000318"/>
    <property type="project" value="GO_Central"/>
</dbReference>
<sequence>MIPLLLLAIASFTLADEPSDELTGKWKVIDEYGMPCIMVYAQIDLSLSYIREDDSLADAPTITVPIDSITNFSSCYEKVEVEGEFVDSQVLQLDFPNNEGWNVRLAFTEEAKLDIIRGDYALFQVSVTANYSAMPDFFQDAREGHIHTYHSPVDFKNPPQLSDNEYTRVGYCLYCPDPQEFIINANPHNGPTASIRLSNLQMQAYMTSEDFGKKDICSDDQKDLDMVPVVASCVLLVLTLFTLAAYFVYRSRLPSDILNITQQEFAEEEHEHHHHKEHSAMNGNDNHAHFEENGHNGHI</sequence>
<organism evidence="4 5">
    <name type="scientific">Pristionchus pacificus</name>
    <name type="common">Parasitic nematode worm</name>
    <dbReference type="NCBI Taxonomy" id="54126"/>
    <lineage>
        <taxon>Eukaryota</taxon>
        <taxon>Metazoa</taxon>
        <taxon>Ecdysozoa</taxon>
        <taxon>Nematoda</taxon>
        <taxon>Chromadorea</taxon>
        <taxon>Rhabditida</taxon>
        <taxon>Rhabditina</taxon>
        <taxon>Diplogasteromorpha</taxon>
        <taxon>Diplogasteroidea</taxon>
        <taxon>Neodiplogasteridae</taxon>
        <taxon>Pristionchus</taxon>
    </lineage>
</organism>
<dbReference type="GO" id="GO:0005765">
    <property type="term" value="C:lysosomal membrane"/>
    <property type="evidence" value="ECO:0000318"/>
    <property type="project" value="GO_Central"/>
</dbReference>
<reference evidence="5" key="1">
    <citation type="journal article" date="2008" name="Nat. Genet.">
        <title>The Pristionchus pacificus genome provides a unique perspective on nematode lifestyle and parasitism.</title>
        <authorList>
            <person name="Dieterich C."/>
            <person name="Clifton S.W."/>
            <person name="Schuster L.N."/>
            <person name="Chinwalla A."/>
            <person name="Delehaunty K."/>
            <person name="Dinkelacker I."/>
            <person name="Fulton L."/>
            <person name="Fulton R."/>
            <person name="Godfrey J."/>
            <person name="Minx P."/>
            <person name="Mitreva M."/>
            <person name="Roeseler W."/>
            <person name="Tian H."/>
            <person name="Witte H."/>
            <person name="Yang S.P."/>
            <person name="Wilson R.K."/>
            <person name="Sommer R.J."/>
        </authorList>
    </citation>
    <scope>NUCLEOTIDE SEQUENCE [LARGE SCALE GENOMIC DNA]</scope>
    <source>
        <strain evidence="5">PS312</strain>
    </source>
</reference>
<dbReference type="OrthoDB" id="6232933at2759"/>
<keyword evidence="2" id="KW-0472">Membrane</keyword>
<evidence type="ECO:0000256" key="1">
    <source>
        <dbReference type="SAM" id="MobiDB-lite"/>
    </source>
</evidence>
<name>A0A2A6B4V4_PRIPA</name>
<gene>
    <name evidence="4" type="primary">WBGene00098002</name>
</gene>
<dbReference type="FunFam" id="2.40.160.110:FF:000012">
    <property type="entry name" value="LAMP (Lysosome-associated membrane protein) homolog"/>
    <property type="match status" value="1"/>
</dbReference>
<evidence type="ECO:0000256" key="3">
    <source>
        <dbReference type="SAM" id="SignalP"/>
    </source>
</evidence>
<dbReference type="Gene3D" id="2.40.160.110">
    <property type="match status" value="1"/>
</dbReference>
<dbReference type="GO" id="GO:0005886">
    <property type="term" value="C:plasma membrane"/>
    <property type="evidence" value="ECO:0000318"/>
    <property type="project" value="GO_Central"/>
</dbReference>
<evidence type="ECO:0000313" key="5">
    <source>
        <dbReference type="Proteomes" id="UP000005239"/>
    </source>
</evidence>
<dbReference type="EnsemblMetazoa" id="PPA08448.1">
    <property type="protein sequence ID" value="PPA08448.1"/>
    <property type="gene ID" value="WBGene00098002"/>
</dbReference>
<dbReference type="GO" id="GO:0031902">
    <property type="term" value="C:late endosome membrane"/>
    <property type="evidence" value="ECO:0000318"/>
    <property type="project" value="GO_Central"/>
</dbReference>
<accession>A0A8R1Y9M9</accession>
<keyword evidence="2" id="KW-1133">Transmembrane helix</keyword>
<proteinExistence type="predicted"/>